<dbReference type="InterPro" id="IPR019301">
    <property type="entry name" value="Flagellar_prot_FlgJ_N"/>
</dbReference>
<proteinExistence type="predicted"/>
<accession>A0A2U8I623</accession>
<keyword evidence="3" id="KW-0969">Cilium</keyword>
<dbReference type="KEGG" id="fsm:CCS41_09285"/>
<gene>
    <name evidence="3" type="primary">flgJ</name>
    <name evidence="3" type="ORF">CCS41_09285</name>
</gene>
<dbReference type="STRING" id="1878942.GCA_900128755_01422"/>
<feature type="domain" description="Flagellar protein FlgJ N-terminal" evidence="2">
    <location>
        <begin position="53"/>
        <end position="104"/>
    </location>
</feature>
<dbReference type="Proteomes" id="UP000261875">
    <property type="component" value="Chromosome"/>
</dbReference>
<reference evidence="3 4" key="1">
    <citation type="submission" date="2017-05" db="EMBL/GenBank/DDBJ databases">
        <title>Genome sequence of Candidatus Fukatsuia symbiotica and Candidatus Hamiltonella defensa from Acyrthosiphon pisum strain 5D.</title>
        <authorList>
            <person name="Patel V.A."/>
            <person name="Chevignon G."/>
            <person name="Russell J.A."/>
            <person name="Oliver K.M."/>
        </authorList>
    </citation>
    <scope>NUCLEOTIDE SEQUENCE [LARGE SCALE GENOMIC DNA]</scope>
    <source>
        <strain evidence="3 4">5D</strain>
    </source>
</reference>
<organism evidence="3 4">
    <name type="scientific">Candidatus Fukatsuia symbiotica</name>
    <dbReference type="NCBI Taxonomy" id="1878942"/>
    <lineage>
        <taxon>Bacteria</taxon>
        <taxon>Pseudomonadati</taxon>
        <taxon>Pseudomonadota</taxon>
        <taxon>Gammaproteobacteria</taxon>
        <taxon>Enterobacterales</taxon>
        <taxon>Yersiniaceae</taxon>
        <taxon>Candidatus Fukatsuia</taxon>
    </lineage>
</organism>
<evidence type="ECO:0000256" key="1">
    <source>
        <dbReference type="ARBA" id="ARBA00022795"/>
    </source>
</evidence>
<dbReference type="EMBL" id="CP021659">
    <property type="protein sequence ID" value="AWK14623.1"/>
    <property type="molecule type" value="Genomic_DNA"/>
</dbReference>
<keyword evidence="4" id="KW-1185">Reference proteome</keyword>
<evidence type="ECO:0000313" key="4">
    <source>
        <dbReference type="Proteomes" id="UP000261875"/>
    </source>
</evidence>
<dbReference type="NCBIfam" id="NF009349">
    <property type="entry name" value="PRK12708.1-1"/>
    <property type="match status" value="1"/>
</dbReference>
<dbReference type="Pfam" id="PF10135">
    <property type="entry name" value="Rod-binding"/>
    <property type="match status" value="1"/>
</dbReference>
<protein>
    <submittedName>
        <fullName evidence="3">Flagellar rod assembly protein/muramidase FlgJ</fullName>
    </submittedName>
</protein>
<sequence length="108" mass="11948">MTESIQANEIINKKVISKPSTVIPGSFTGEIQPQNIEEAAIQFEALFMRNLLQQMRKTSDALAEGDNLFNSKQQGVMRDFYDDKLASTLAAQRSSGIADLLIKQLSAQ</sequence>
<evidence type="ECO:0000259" key="2">
    <source>
        <dbReference type="Pfam" id="PF10135"/>
    </source>
</evidence>
<keyword evidence="3" id="KW-0282">Flagellum</keyword>
<keyword evidence="1" id="KW-1005">Bacterial flagellum biogenesis</keyword>
<evidence type="ECO:0000313" key="3">
    <source>
        <dbReference type="EMBL" id="AWK14623.1"/>
    </source>
</evidence>
<keyword evidence="3" id="KW-0966">Cell projection</keyword>
<dbReference type="GO" id="GO:0044781">
    <property type="term" value="P:bacterial-type flagellum organization"/>
    <property type="evidence" value="ECO:0007669"/>
    <property type="project" value="UniProtKB-KW"/>
</dbReference>
<dbReference type="AlphaFoldDB" id="A0A2U8I623"/>
<dbReference type="RefSeq" id="WP_072550123.1">
    <property type="nucleotide sequence ID" value="NZ_CP021659.1"/>
</dbReference>
<dbReference type="OrthoDB" id="5767686at2"/>
<name>A0A2U8I623_9GAMM</name>